<feature type="domain" description="UPF0033" evidence="2">
    <location>
        <begin position="3"/>
        <end position="68"/>
    </location>
</feature>
<dbReference type="AlphaFoldDB" id="A0A0B7MJQ0"/>
<dbReference type="RefSeq" id="WP_044664160.1">
    <property type="nucleotide sequence ID" value="NZ_CDRZ01000037.1"/>
</dbReference>
<dbReference type="Pfam" id="PF02635">
    <property type="entry name" value="DsrE"/>
    <property type="match status" value="1"/>
</dbReference>
<sequence>MRKVIDARGLPCPQPVVLTKKGLEESDQLTTIVDNNIAVENVTKLAKSKGCTVEVEEKEGVYHLHISKSCSACQSISENQGSVAVLITGSLFGKGDQELGKTLMKSFLYALNQVENISHLVFMNSGVFLTTEGSEVLDLIKAEEESGVEVLSCGTCLDFYGIKERLAVGKVTNMYTAVEVVTSASKTITL</sequence>
<evidence type="ECO:0000259" key="2">
    <source>
        <dbReference type="Pfam" id="PF01206"/>
    </source>
</evidence>
<proteinExistence type="inferred from homology"/>
<name>A0A0B7MJQ0_9FIRM</name>
<organism evidence="3 4">
    <name type="scientific">Syntrophaceticus schinkii</name>
    <dbReference type="NCBI Taxonomy" id="499207"/>
    <lineage>
        <taxon>Bacteria</taxon>
        <taxon>Bacillati</taxon>
        <taxon>Bacillota</taxon>
        <taxon>Clostridia</taxon>
        <taxon>Thermoanaerobacterales</taxon>
        <taxon>Thermoanaerobacterales Family III. Incertae Sedis</taxon>
        <taxon>Syntrophaceticus</taxon>
    </lineage>
</organism>
<dbReference type="Proteomes" id="UP000046155">
    <property type="component" value="Unassembled WGS sequence"/>
</dbReference>
<accession>A0A0B7MJQ0</accession>
<dbReference type="InterPro" id="IPR003787">
    <property type="entry name" value="Sulphur_relay_DsrE/F-like"/>
</dbReference>
<comment type="similarity">
    <text evidence="1">Belongs to the sulfur carrier protein TusA family.</text>
</comment>
<dbReference type="Pfam" id="PF01206">
    <property type="entry name" value="TusA"/>
    <property type="match status" value="1"/>
</dbReference>
<evidence type="ECO:0000313" key="4">
    <source>
        <dbReference type="Proteomes" id="UP000046155"/>
    </source>
</evidence>
<dbReference type="PANTHER" id="PTHR33279:SF6">
    <property type="entry name" value="SULFUR CARRIER PROTEIN YEDF-RELATED"/>
    <property type="match status" value="1"/>
</dbReference>
<evidence type="ECO:0000256" key="1">
    <source>
        <dbReference type="ARBA" id="ARBA00008984"/>
    </source>
</evidence>
<dbReference type="InterPro" id="IPR019870">
    <property type="entry name" value="Se_metab_YedF"/>
</dbReference>
<dbReference type="InterPro" id="IPR027396">
    <property type="entry name" value="DsrEFH-like"/>
</dbReference>
<evidence type="ECO:0000313" key="3">
    <source>
        <dbReference type="EMBL" id="CEO87877.1"/>
    </source>
</evidence>
<dbReference type="Gene3D" id="3.30.110.40">
    <property type="entry name" value="TusA-like domain"/>
    <property type="match status" value="1"/>
</dbReference>
<dbReference type="CDD" id="cd03421">
    <property type="entry name" value="SirA_like_N"/>
    <property type="match status" value="1"/>
</dbReference>
<dbReference type="InterPro" id="IPR001455">
    <property type="entry name" value="TusA-like"/>
</dbReference>
<keyword evidence="4" id="KW-1185">Reference proteome</keyword>
<gene>
    <name evidence="3" type="ORF">SSCH_1310005</name>
</gene>
<dbReference type="InterPro" id="IPR036868">
    <property type="entry name" value="TusA-like_sf"/>
</dbReference>
<protein>
    <submittedName>
        <fullName evidence="3">Selenium metabolism protein YedF</fullName>
    </submittedName>
</protein>
<dbReference type="SUPFAM" id="SSF64307">
    <property type="entry name" value="SirA-like"/>
    <property type="match status" value="1"/>
</dbReference>
<dbReference type="NCBIfam" id="TIGR03527">
    <property type="entry name" value="selenium_YedF"/>
    <property type="match status" value="1"/>
</dbReference>
<dbReference type="EMBL" id="CDRZ01000037">
    <property type="protein sequence ID" value="CEO87877.1"/>
    <property type="molecule type" value="Genomic_DNA"/>
</dbReference>
<dbReference type="PANTHER" id="PTHR33279">
    <property type="entry name" value="SULFUR CARRIER PROTEIN YEDF-RELATED"/>
    <property type="match status" value="1"/>
</dbReference>
<dbReference type="SUPFAM" id="SSF75169">
    <property type="entry name" value="DsrEFH-like"/>
    <property type="match status" value="1"/>
</dbReference>
<dbReference type="OrthoDB" id="9801500at2"/>
<reference evidence="4" key="1">
    <citation type="submission" date="2015-01" db="EMBL/GenBank/DDBJ databases">
        <authorList>
            <person name="Manzoor Shahid"/>
            <person name="Zubair Saima"/>
        </authorList>
    </citation>
    <scope>NUCLEOTIDE SEQUENCE [LARGE SCALE GENOMIC DNA]</scope>
    <source>
        <strain evidence="4">Sp3</strain>
    </source>
</reference>